<dbReference type="Gene3D" id="1.20.1250.20">
    <property type="entry name" value="MFS general substrate transporter like domains"/>
    <property type="match status" value="1"/>
</dbReference>
<evidence type="ECO:0000256" key="5">
    <source>
        <dbReference type="SAM" id="Phobius"/>
    </source>
</evidence>
<feature type="transmembrane region" description="Helical" evidence="5">
    <location>
        <begin position="389"/>
        <end position="406"/>
    </location>
</feature>
<feature type="transmembrane region" description="Helical" evidence="5">
    <location>
        <begin position="98"/>
        <end position="116"/>
    </location>
</feature>
<dbReference type="SUPFAM" id="SSF103473">
    <property type="entry name" value="MFS general substrate transporter"/>
    <property type="match status" value="1"/>
</dbReference>
<dbReference type="PANTHER" id="PTHR23501">
    <property type="entry name" value="MAJOR FACILITATOR SUPERFAMILY"/>
    <property type="match status" value="1"/>
</dbReference>
<evidence type="ECO:0000259" key="6">
    <source>
        <dbReference type="PROSITE" id="PS50850"/>
    </source>
</evidence>
<comment type="subcellular location">
    <subcellularLocation>
        <location evidence="1">Membrane</location>
        <topology evidence="1">Multi-pass membrane protein</topology>
    </subcellularLocation>
</comment>
<evidence type="ECO:0000313" key="7">
    <source>
        <dbReference type="EMBL" id="KAF1940885.1"/>
    </source>
</evidence>
<feature type="transmembrane region" description="Helical" evidence="5">
    <location>
        <begin position="496"/>
        <end position="517"/>
    </location>
</feature>
<feature type="transmembrane region" description="Helical" evidence="5">
    <location>
        <begin position="30"/>
        <end position="57"/>
    </location>
</feature>
<accession>A0A6A5SJP3</accession>
<feature type="domain" description="Major facilitator superfamily (MFS) profile" evidence="6">
    <location>
        <begin position="32"/>
        <end position="519"/>
    </location>
</feature>
<dbReference type="EMBL" id="ML976056">
    <property type="protein sequence ID" value="KAF1940885.1"/>
    <property type="molecule type" value="Genomic_DNA"/>
</dbReference>
<feature type="transmembrane region" description="Helical" evidence="5">
    <location>
        <begin position="360"/>
        <end position="383"/>
    </location>
</feature>
<keyword evidence="4 5" id="KW-0472">Membrane</keyword>
<dbReference type="OrthoDB" id="10021397at2759"/>
<dbReference type="AlphaFoldDB" id="A0A6A5SJP3"/>
<name>A0A6A5SJP3_9PLEO</name>
<proteinExistence type="predicted"/>
<feature type="transmembrane region" description="Helical" evidence="5">
    <location>
        <begin position="294"/>
        <end position="314"/>
    </location>
</feature>
<feature type="transmembrane region" description="Helical" evidence="5">
    <location>
        <begin position="153"/>
        <end position="173"/>
    </location>
</feature>
<keyword evidence="3 5" id="KW-1133">Transmembrane helix</keyword>
<keyword evidence="2 5" id="KW-0812">Transmembrane</keyword>
<dbReference type="PROSITE" id="PS50850">
    <property type="entry name" value="MFS"/>
    <property type="match status" value="1"/>
</dbReference>
<feature type="transmembrane region" description="Helical" evidence="5">
    <location>
        <begin position="69"/>
        <end position="86"/>
    </location>
</feature>
<evidence type="ECO:0000256" key="1">
    <source>
        <dbReference type="ARBA" id="ARBA00004141"/>
    </source>
</evidence>
<dbReference type="Pfam" id="PF07690">
    <property type="entry name" value="MFS_1"/>
    <property type="match status" value="1"/>
</dbReference>
<feature type="transmembrane region" description="Helical" evidence="5">
    <location>
        <begin position="185"/>
        <end position="205"/>
    </location>
</feature>
<evidence type="ECO:0000313" key="8">
    <source>
        <dbReference type="Proteomes" id="UP000800038"/>
    </source>
</evidence>
<dbReference type="InterPro" id="IPR020846">
    <property type="entry name" value="MFS_dom"/>
</dbReference>
<evidence type="ECO:0000256" key="4">
    <source>
        <dbReference type="ARBA" id="ARBA00023136"/>
    </source>
</evidence>
<evidence type="ECO:0000256" key="3">
    <source>
        <dbReference type="ARBA" id="ARBA00022989"/>
    </source>
</evidence>
<dbReference type="GO" id="GO:0005886">
    <property type="term" value="C:plasma membrane"/>
    <property type="evidence" value="ECO:0007669"/>
    <property type="project" value="TreeGrafter"/>
</dbReference>
<dbReference type="PANTHER" id="PTHR23501:SF198">
    <property type="entry name" value="AZOLE RESISTANCE PROTEIN 1-RELATED"/>
    <property type="match status" value="1"/>
</dbReference>
<keyword evidence="8" id="KW-1185">Reference proteome</keyword>
<evidence type="ECO:0000256" key="2">
    <source>
        <dbReference type="ARBA" id="ARBA00022692"/>
    </source>
</evidence>
<feature type="transmembrane region" description="Helical" evidence="5">
    <location>
        <begin position="226"/>
        <end position="246"/>
    </location>
</feature>
<sequence length="535" mass="56905">MAFSLSPSLEEEVVDTSIDPGNEVTGVKLLLVHIGICLCTFLVGLDFNLIATAVPVITTKFNSLQDVGWYGGAFYMALCASQPLAGKTFTLFPKKITYLLYVLVFEIGSLICALAPSSGVLIAGRAITGFGASGIFAGGFVILTTIIPLHKRAIWTGTLSSTFAIASIIGPVLGGALTQNVSWRWCFYINLPIGGVSAFVFFLVFHVKSASTENAPLRSKLKSLDGVGFTLFAGAIVMLLLALQWGGSTYPWKSSVIIGCFVGSGFVFSIFIAWQIYLGDTALIPPRLFANRNVGLICASAFFVNGPFQTIVYWLPIWFQAVLGASPTSSGVRYLPTVIADVLASVIGAGLVMKLGCWNPFLLFGEAMVCLGGGLLTSIYPGISDGHWIGYQIFGGIGYSLATNLAHLGMQASLPMDLVPLGASNLLMVISTSCAIFLAIGQAVFQDRLAMNLSGVVSPDTVNELVSVGATRIREVTSTIDLPAVLRAYSDATTQVFYLPAAAPVISFFLIACCRWTSVKKPEEGPKDVDEKVEV</sequence>
<gene>
    <name evidence="7" type="ORF">EJ02DRAFT_494101</name>
</gene>
<reference evidence="7" key="1">
    <citation type="journal article" date="2020" name="Stud. Mycol.">
        <title>101 Dothideomycetes genomes: a test case for predicting lifestyles and emergence of pathogens.</title>
        <authorList>
            <person name="Haridas S."/>
            <person name="Albert R."/>
            <person name="Binder M."/>
            <person name="Bloem J."/>
            <person name="Labutti K."/>
            <person name="Salamov A."/>
            <person name="Andreopoulos B."/>
            <person name="Baker S."/>
            <person name="Barry K."/>
            <person name="Bills G."/>
            <person name="Bluhm B."/>
            <person name="Cannon C."/>
            <person name="Castanera R."/>
            <person name="Culley D."/>
            <person name="Daum C."/>
            <person name="Ezra D."/>
            <person name="Gonzalez J."/>
            <person name="Henrissat B."/>
            <person name="Kuo A."/>
            <person name="Liang C."/>
            <person name="Lipzen A."/>
            <person name="Lutzoni F."/>
            <person name="Magnuson J."/>
            <person name="Mondo S."/>
            <person name="Nolan M."/>
            <person name="Ohm R."/>
            <person name="Pangilinan J."/>
            <person name="Park H.-J."/>
            <person name="Ramirez L."/>
            <person name="Alfaro M."/>
            <person name="Sun H."/>
            <person name="Tritt A."/>
            <person name="Yoshinaga Y."/>
            <person name="Zwiers L.-H."/>
            <person name="Turgeon B."/>
            <person name="Goodwin S."/>
            <person name="Spatafora J."/>
            <person name="Crous P."/>
            <person name="Grigoriev I."/>
        </authorList>
    </citation>
    <scope>NUCLEOTIDE SEQUENCE</scope>
    <source>
        <strain evidence="7">CBS 161.51</strain>
    </source>
</reference>
<dbReference type="Gene3D" id="1.20.1720.10">
    <property type="entry name" value="Multidrug resistance protein D"/>
    <property type="match status" value="1"/>
</dbReference>
<dbReference type="CDD" id="cd17502">
    <property type="entry name" value="MFS_Azr1_MDR_like"/>
    <property type="match status" value="1"/>
</dbReference>
<organism evidence="7 8">
    <name type="scientific">Clathrospora elynae</name>
    <dbReference type="NCBI Taxonomy" id="706981"/>
    <lineage>
        <taxon>Eukaryota</taxon>
        <taxon>Fungi</taxon>
        <taxon>Dikarya</taxon>
        <taxon>Ascomycota</taxon>
        <taxon>Pezizomycotina</taxon>
        <taxon>Dothideomycetes</taxon>
        <taxon>Pleosporomycetidae</taxon>
        <taxon>Pleosporales</taxon>
        <taxon>Diademaceae</taxon>
        <taxon>Clathrospora</taxon>
    </lineage>
</organism>
<feature type="transmembrane region" description="Helical" evidence="5">
    <location>
        <begin position="122"/>
        <end position="146"/>
    </location>
</feature>
<dbReference type="InterPro" id="IPR011701">
    <property type="entry name" value="MFS"/>
</dbReference>
<feature type="transmembrane region" description="Helical" evidence="5">
    <location>
        <begin position="252"/>
        <end position="274"/>
    </location>
</feature>
<protein>
    <submittedName>
        <fullName evidence="7">MFS general substrate transporter</fullName>
    </submittedName>
</protein>
<dbReference type="Proteomes" id="UP000800038">
    <property type="component" value="Unassembled WGS sequence"/>
</dbReference>
<dbReference type="GO" id="GO:0022857">
    <property type="term" value="F:transmembrane transporter activity"/>
    <property type="evidence" value="ECO:0007669"/>
    <property type="project" value="InterPro"/>
</dbReference>
<feature type="transmembrane region" description="Helical" evidence="5">
    <location>
        <begin position="418"/>
        <end position="445"/>
    </location>
</feature>
<dbReference type="InterPro" id="IPR036259">
    <property type="entry name" value="MFS_trans_sf"/>
</dbReference>